<protein>
    <recommendedName>
        <fullName evidence="3">DUF3566 domain-containing protein</fullName>
    </recommendedName>
</protein>
<gene>
    <name evidence="4" type="ORF">DLJ54_01335</name>
</gene>
<dbReference type="AlphaFoldDB" id="A0A364V8G7"/>
<keyword evidence="2" id="KW-0472">Membrane</keyword>
<proteinExistence type="predicted"/>
<dbReference type="EMBL" id="QHCV01000008">
    <property type="protein sequence ID" value="RAV32856.1"/>
    <property type="molecule type" value="Genomic_DNA"/>
</dbReference>
<feature type="region of interest" description="Disordered" evidence="1">
    <location>
        <begin position="1"/>
        <end position="111"/>
    </location>
</feature>
<evidence type="ECO:0000313" key="5">
    <source>
        <dbReference type="Proteomes" id="UP000251577"/>
    </source>
</evidence>
<dbReference type="RefSeq" id="WP_113630079.1">
    <property type="nucleotide sequence ID" value="NZ_QHCV01000008.1"/>
</dbReference>
<feature type="transmembrane region" description="Helical" evidence="2">
    <location>
        <begin position="197"/>
        <end position="224"/>
    </location>
</feature>
<feature type="compositionally biased region" description="Low complexity" evidence="1">
    <location>
        <begin position="27"/>
        <end position="61"/>
    </location>
</feature>
<comment type="caution">
    <text evidence="4">The sequence shown here is derived from an EMBL/GenBank/DDBJ whole genome shotgun (WGS) entry which is preliminary data.</text>
</comment>
<dbReference type="Pfam" id="PF12089">
    <property type="entry name" value="DUF3566"/>
    <property type="match status" value="1"/>
</dbReference>
<evidence type="ECO:0000256" key="2">
    <source>
        <dbReference type="SAM" id="Phobius"/>
    </source>
</evidence>
<name>A0A364V8G7_9CORY</name>
<reference evidence="4 5" key="1">
    <citation type="journal article" date="2018" name="Syst. Appl. Microbiol.">
        <title>Corynebacterium heidelbergense sp. nov., isolated from the preen glands of Egyptian geese (Alopochen aegyptiacus).</title>
        <authorList>
            <person name="Braun M.S."/>
            <person name="Wang E."/>
            <person name="Zimmermann S."/>
            <person name="Wink M."/>
        </authorList>
    </citation>
    <scope>NUCLEOTIDE SEQUENCE [LARGE SCALE GENOMIC DNA]</scope>
    <source>
        <strain evidence="4 5">647</strain>
    </source>
</reference>
<accession>A0A364V8G7</accession>
<keyword evidence="2" id="KW-1133">Transmembrane helix</keyword>
<evidence type="ECO:0000256" key="1">
    <source>
        <dbReference type="SAM" id="MobiDB-lite"/>
    </source>
</evidence>
<feature type="transmembrane region" description="Helical" evidence="2">
    <location>
        <begin position="148"/>
        <end position="177"/>
    </location>
</feature>
<feature type="domain" description="DUF3566" evidence="3">
    <location>
        <begin position="136"/>
        <end position="238"/>
    </location>
</feature>
<evidence type="ECO:0000313" key="4">
    <source>
        <dbReference type="EMBL" id="RAV32856.1"/>
    </source>
</evidence>
<keyword evidence="2" id="KW-0812">Transmembrane</keyword>
<evidence type="ECO:0000259" key="3">
    <source>
        <dbReference type="Pfam" id="PF12089"/>
    </source>
</evidence>
<organism evidence="4 5">
    <name type="scientific">Corynebacterium heidelbergense</name>
    <dbReference type="NCBI Taxonomy" id="2055947"/>
    <lineage>
        <taxon>Bacteria</taxon>
        <taxon>Bacillati</taxon>
        <taxon>Actinomycetota</taxon>
        <taxon>Actinomycetes</taxon>
        <taxon>Mycobacteriales</taxon>
        <taxon>Corynebacteriaceae</taxon>
        <taxon>Corynebacterium</taxon>
    </lineage>
</organism>
<sequence length="240" mass="24760">MADSPGGFSEQGMSEARIPDAQGNLRAPGEQPAQYAAGAAGFDAFAQQSATPASEAGSAEHVSAEHASSEHGAVGNSGSEHSGPEYSAAQPTGEPVETSAGNEAQPEDSRSMRAMSRIIPGWNIIGEVGENGTTRTLTRIDPKSAFKLGAMFSVALFLVWLVAMLIVWFLLVITGIWGKANGMLGDISGGSVIGTGMYFGVVVGWGLLEIVVVTLLAPVMAAVYNACASLVGGLRVTFDR</sequence>
<keyword evidence="5" id="KW-1185">Reference proteome</keyword>
<dbReference type="Proteomes" id="UP000251577">
    <property type="component" value="Unassembled WGS sequence"/>
</dbReference>
<dbReference type="InterPro" id="IPR021949">
    <property type="entry name" value="DUF3566_TM"/>
</dbReference>